<keyword evidence="4 5" id="KW-0269">Exonuclease</keyword>
<dbReference type="PANTHER" id="PTHR30008">
    <property type="entry name" value="EXODEOXYRIBONUCLEASE 7 LARGE SUBUNIT"/>
    <property type="match status" value="1"/>
</dbReference>
<dbReference type="EMBL" id="CP055306">
    <property type="protein sequence ID" value="QLB41323.1"/>
    <property type="molecule type" value="Genomic_DNA"/>
</dbReference>
<evidence type="ECO:0000259" key="8">
    <source>
        <dbReference type="Pfam" id="PF13742"/>
    </source>
</evidence>
<dbReference type="GO" id="GO:0008855">
    <property type="term" value="F:exodeoxyribonuclease VII activity"/>
    <property type="evidence" value="ECO:0007669"/>
    <property type="project" value="UniProtKB-UniRule"/>
</dbReference>
<dbReference type="AlphaFoldDB" id="A0A7D5DZF4"/>
<evidence type="ECO:0000256" key="3">
    <source>
        <dbReference type="ARBA" id="ARBA00022801"/>
    </source>
</evidence>
<dbReference type="GO" id="GO:0009318">
    <property type="term" value="C:exodeoxyribonuclease VII complex"/>
    <property type="evidence" value="ECO:0007669"/>
    <property type="project" value="UniProtKB-UniRule"/>
</dbReference>
<reference evidence="9 10" key="1">
    <citation type="submission" date="2020-06" db="EMBL/GenBank/DDBJ databases">
        <title>Mannheimia pernigra sp. nov. isolated from bovine respiratory tract.</title>
        <authorList>
            <person name="Kuhnert P."/>
            <person name="Akarsu-Egger H."/>
        </authorList>
    </citation>
    <scope>NUCLEOTIDE SEQUENCE [LARGE SCALE GENOMIC DNA]</scope>
    <source>
        <strain evidence="9 10">BNO311</strain>
    </source>
</reference>
<evidence type="ECO:0000256" key="4">
    <source>
        <dbReference type="ARBA" id="ARBA00022839"/>
    </source>
</evidence>
<comment type="subcellular location">
    <subcellularLocation>
        <location evidence="5 6">Cytoplasm</location>
    </subcellularLocation>
</comment>
<dbReference type="GO" id="GO:0005737">
    <property type="term" value="C:cytoplasm"/>
    <property type="evidence" value="ECO:0007669"/>
    <property type="project" value="UniProtKB-SubCell"/>
</dbReference>
<keyword evidence="1 5" id="KW-0963">Cytoplasm</keyword>
<protein>
    <recommendedName>
        <fullName evidence="5">Exodeoxyribonuclease 7 large subunit</fullName>
        <ecNumber evidence="5">3.1.11.6</ecNumber>
    </recommendedName>
    <alternativeName>
        <fullName evidence="5">Exodeoxyribonuclease VII large subunit</fullName>
        <shortName evidence="5">Exonuclease VII large subunit</shortName>
    </alternativeName>
</protein>
<dbReference type="InterPro" id="IPR020579">
    <property type="entry name" value="Exonuc_VII_lsu_C"/>
</dbReference>
<dbReference type="HAMAP" id="MF_00378">
    <property type="entry name" value="Exonuc_7_L"/>
    <property type="match status" value="1"/>
</dbReference>
<gene>
    <name evidence="5 9" type="primary">xseA</name>
    <name evidence="9" type="ORF">HV559_08615</name>
</gene>
<dbReference type="NCBIfam" id="TIGR00237">
    <property type="entry name" value="xseA"/>
    <property type="match status" value="1"/>
</dbReference>
<accession>A0A7D5DZF4</accession>
<proteinExistence type="inferred from homology"/>
<feature type="domain" description="OB-fold nucleic acid binding" evidence="8">
    <location>
        <begin position="5"/>
        <end position="98"/>
    </location>
</feature>
<evidence type="ECO:0000313" key="9">
    <source>
        <dbReference type="EMBL" id="QLB41323.1"/>
    </source>
</evidence>
<dbReference type="Pfam" id="PF13742">
    <property type="entry name" value="tRNA_anti_2"/>
    <property type="match status" value="1"/>
</dbReference>
<keyword evidence="2 5" id="KW-0540">Nuclease</keyword>
<dbReference type="EC" id="3.1.11.6" evidence="5"/>
<dbReference type="PANTHER" id="PTHR30008:SF0">
    <property type="entry name" value="EXODEOXYRIBONUCLEASE 7 LARGE SUBUNIT"/>
    <property type="match status" value="1"/>
</dbReference>
<evidence type="ECO:0000256" key="2">
    <source>
        <dbReference type="ARBA" id="ARBA00022722"/>
    </source>
</evidence>
<comment type="subunit">
    <text evidence="5">Heterooligomer composed of large and small subunits.</text>
</comment>
<comment type="catalytic activity">
    <reaction evidence="5 6">
        <text>Exonucleolytic cleavage in either 5'- to 3'- or 3'- to 5'-direction to yield nucleoside 5'-phosphates.</text>
        <dbReference type="EC" id="3.1.11.6"/>
    </reaction>
</comment>
<evidence type="ECO:0000259" key="7">
    <source>
        <dbReference type="Pfam" id="PF02601"/>
    </source>
</evidence>
<sequence>MSNILTVTQLNYSVRHLLEMELSQVWLTGEISNFSQPVSGHWYLTLKDDKAQVRAAMFKMKNIKVNFRPQNGMQVLVRASVTLYEPRGDYQLIIENMQPAGEGLLQQQFEQLKNKLADQGLFAQEHKKYIPQCVKKVGIITSSTGAALQDILHILQRRDPSLSVVIYPTLVQGKEAAQDIVNMIKLANQRNECDVLIVGRGGGSLEDLWCFNEEEVAYAIYHSNIPIISAVGHETDVTIADFVADLRAPTPSAAAELVSRDQKELQRQLQHQLDKVSLAFDRCWTAKMAHFQQLHLRLNAQHPIKLIEIRQQKFDYMEYRLEQAVYKLLSEKIQQIKDLDLSLKNQHPKKQIERQSLRLAQIQQTLHWQITQQLSKKQQQWKTVTQCLERNPLPYQINQQQMLLAKFSQRLNYTIEKMILKENQYFQELCTKLDGLSPLKILTRGYSITQTEEGKMLVSSNDVKYGEMIITQLKTGKIRSQVVGFL</sequence>
<comment type="similarity">
    <text evidence="5 6">Belongs to the XseA family.</text>
</comment>
<dbReference type="GO" id="GO:0003676">
    <property type="term" value="F:nucleic acid binding"/>
    <property type="evidence" value="ECO:0007669"/>
    <property type="project" value="InterPro"/>
</dbReference>
<dbReference type="Proteomes" id="UP000509660">
    <property type="component" value="Chromosome"/>
</dbReference>
<dbReference type="CDD" id="cd04489">
    <property type="entry name" value="ExoVII_LU_OBF"/>
    <property type="match status" value="1"/>
</dbReference>
<keyword evidence="10" id="KW-1185">Reference proteome</keyword>
<name>A0A7D5DZF4_9PAST</name>
<dbReference type="InterPro" id="IPR003753">
    <property type="entry name" value="Exonuc_VII_L"/>
</dbReference>
<feature type="domain" description="Exonuclease VII large subunit C-terminal" evidence="7">
    <location>
        <begin position="121"/>
        <end position="389"/>
    </location>
</feature>
<dbReference type="InterPro" id="IPR025824">
    <property type="entry name" value="OB-fold_nuc-bd_dom"/>
</dbReference>
<evidence type="ECO:0000256" key="6">
    <source>
        <dbReference type="RuleBase" id="RU004355"/>
    </source>
</evidence>
<organism evidence="9 10">
    <name type="scientific">Mannheimia pernigra</name>
    <dbReference type="NCBI Taxonomy" id="111844"/>
    <lineage>
        <taxon>Bacteria</taxon>
        <taxon>Pseudomonadati</taxon>
        <taxon>Pseudomonadota</taxon>
        <taxon>Gammaproteobacteria</taxon>
        <taxon>Pasteurellales</taxon>
        <taxon>Pasteurellaceae</taxon>
        <taxon>Mannheimia</taxon>
    </lineage>
</organism>
<comment type="function">
    <text evidence="5">Bidirectionally degrades single-stranded DNA into large acid-insoluble oligonucleotides, which are then degraded further into small acid-soluble oligonucleotides.</text>
</comment>
<dbReference type="Pfam" id="PF02601">
    <property type="entry name" value="Exonuc_VII_L"/>
    <property type="match status" value="1"/>
</dbReference>
<dbReference type="RefSeq" id="WP_176810402.1">
    <property type="nucleotide sequence ID" value="NZ_CP055306.1"/>
</dbReference>
<evidence type="ECO:0000256" key="1">
    <source>
        <dbReference type="ARBA" id="ARBA00022490"/>
    </source>
</evidence>
<dbReference type="GO" id="GO:0006308">
    <property type="term" value="P:DNA catabolic process"/>
    <property type="evidence" value="ECO:0007669"/>
    <property type="project" value="UniProtKB-UniRule"/>
</dbReference>
<evidence type="ECO:0000313" key="10">
    <source>
        <dbReference type="Proteomes" id="UP000509660"/>
    </source>
</evidence>
<evidence type="ECO:0000256" key="5">
    <source>
        <dbReference type="HAMAP-Rule" id="MF_00378"/>
    </source>
</evidence>
<keyword evidence="3 5" id="KW-0378">Hydrolase</keyword>